<evidence type="ECO:0000313" key="2">
    <source>
        <dbReference type="EMBL" id="KKM61319.1"/>
    </source>
</evidence>
<proteinExistence type="predicted"/>
<evidence type="ECO:0000256" key="1">
    <source>
        <dbReference type="SAM" id="Phobius"/>
    </source>
</evidence>
<organism evidence="2">
    <name type="scientific">marine sediment metagenome</name>
    <dbReference type="NCBI Taxonomy" id="412755"/>
    <lineage>
        <taxon>unclassified sequences</taxon>
        <taxon>metagenomes</taxon>
        <taxon>ecological metagenomes</taxon>
    </lineage>
</organism>
<feature type="transmembrane region" description="Helical" evidence="1">
    <location>
        <begin position="105"/>
        <end position="124"/>
    </location>
</feature>
<comment type="caution">
    <text evidence="2">The sequence shown here is derived from an EMBL/GenBank/DDBJ whole genome shotgun (WGS) entry which is preliminary data.</text>
</comment>
<sequence>MPLLVLLILSKHGCARFDGDSAHFPLTHYHFTLVAVLTRVSVATVPFLQESHQLEITPLPYESELDGHVRLCKFQIVSLLDIQLLLGVILWIVSQHWIGHSALAAWEHPIIMILAVAGAHITWSRVKKQTSAPEKFRTGTIGFVITALILVLGIARMTRVV</sequence>
<name>A0A0F9IVF9_9ZZZZ</name>
<protein>
    <submittedName>
        <fullName evidence="2">Uncharacterized protein</fullName>
    </submittedName>
</protein>
<keyword evidence="1" id="KW-0472">Membrane</keyword>
<accession>A0A0F9IVF9</accession>
<dbReference type="AlphaFoldDB" id="A0A0F9IVF9"/>
<reference evidence="2" key="1">
    <citation type="journal article" date="2015" name="Nature">
        <title>Complex archaea that bridge the gap between prokaryotes and eukaryotes.</title>
        <authorList>
            <person name="Spang A."/>
            <person name="Saw J.H."/>
            <person name="Jorgensen S.L."/>
            <person name="Zaremba-Niedzwiedzka K."/>
            <person name="Martijn J."/>
            <person name="Lind A.E."/>
            <person name="van Eijk R."/>
            <person name="Schleper C."/>
            <person name="Guy L."/>
            <person name="Ettema T.J."/>
        </authorList>
    </citation>
    <scope>NUCLEOTIDE SEQUENCE</scope>
</reference>
<feature type="transmembrane region" description="Helical" evidence="1">
    <location>
        <begin position="136"/>
        <end position="155"/>
    </location>
</feature>
<gene>
    <name evidence="2" type="ORF">LCGC14_1532930</name>
</gene>
<keyword evidence="1" id="KW-0812">Transmembrane</keyword>
<feature type="transmembrane region" description="Helical" evidence="1">
    <location>
        <begin position="74"/>
        <end position="93"/>
    </location>
</feature>
<keyword evidence="1" id="KW-1133">Transmembrane helix</keyword>
<dbReference type="EMBL" id="LAZR01011506">
    <property type="protein sequence ID" value="KKM61319.1"/>
    <property type="molecule type" value="Genomic_DNA"/>
</dbReference>